<evidence type="ECO:0000313" key="2">
    <source>
        <dbReference type="Proteomes" id="UP000240760"/>
    </source>
</evidence>
<sequence>MPLTFWSWFACISSSSMLFIPSDLNVSSSNSEPYGCRAWSTPSSCLWRTNKTLVRLYVLLFSQIKLLVYHCRRSRLTSFSRSSAGLKCNFSNSRYTSPKTDSALCRFSALPSFKVALAAM</sequence>
<protein>
    <submittedName>
        <fullName evidence="1">Uncharacterized protein</fullName>
    </submittedName>
</protein>
<reference evidence="1 2" key="1">
    <citation type="submission" date="2016-07" db="EMBL/GenBank/DDBJ databases">
        <title>Multiple horizontal gene transfer events from other fungi enriched the ability of initially mycotrophic Trichoderma (Ascomycota) to feed on dead plant biomass.</title>
        <authorList>
            <consortium name="DOE Joint Genome Institute"/>
            <person name="Aerts A."/>
            <person name="Atanasova L."/>
            <person name="Chenthamara K."/>
            <person name="Zhang J."/>
            <person name="Grujic M."/>
            <person name="Henrissat B."/>
            <person name="Kuo A."/>
            <person name="Salamov A."/>
            <person name="Lipzen A."/>
            <person name="Labutti K."/>
            <person name="Barry K."/>
            <person name="Miao Y."/>
            <person name="Rahimi M.J."/>
            <person name="Shen Q."/>
            <person name="Grigoriev I.V."/>
            <person name="Kubicek C.P."/>
            <person name="Druzhinina I.S."/>
        </authorList>
    </citation>
    <scope>NUCLEOTIDE SEQUENCE [LARGE SCALE GENOMIC DNA]</scope>
    <source>
        <strain evidence="1 2">ATCC 18648</strain>
    </source>
</reference>
<evidence type="ECO:0000313" key="1">
    <source>
        <dbReference type="EMBL" id="PTB81658.1"/>
    </source>
</evidence>
<organism evidence="1 2">
    <name type="scientific">Trichoderma longibrachiatum ATCC 18648</name>
    <dbReference type="NCBI Taxonomy" id="983965"/>
    <lineage>
        <taxon>Eukaryota</taxon>
        <taxon>Fungi</taxon>
        <taxon>Dikarya</taxon>
        <taxon>Ascomycota</taxon>
        <taxon>Pezizomycotina</taxon>
        <taxon>Sordariomycetes</taxon>
        <taxon>Hypocreomycetidae</taxon>
        <taxon>Hypocreales</taxon>
        <taxon>Hypocreaceae</taxon>
        <taxon>Trichoderma</taxon>
    </lineage>
</organism>
<accession>A0A2T4CJH2</accession>
<keyword evidence="2" id="KW-1185">Reference proteome</keyword>
<dbReference type="AlphaFoldDB" id="A0A2T4CJH2"/>
<dbReference type="Proteomes" id="UP000240760">
    <property type="component" value="Unassembled WGS sequence"/>
</dbReference>
<name>A0A2T4CJH2_TRILO</name>
<dbReference type="EMBL" id="KZ679126">
    <property type="protein sequence ID" value="PTB81658.1"/>
    <property type="molecule type" value="Genomic_DNA"/>
</dbReference>
<proteinExistence type="predicted"/>
<gene>
    <name evidence="1" type="ORF">M440DRAFT_357766</name>
</gene>